<organism evidence="2 3">
    <name type="scientific">Daphnia magna</name>
    <dbReference type="NCBI Taxonomy" id="35525"/>
    <lineage>
        <taxon>Eukaryota</taxon>
        <taxon>Metazoa</taxon>
        <taxon>Ecdysozoa</taxon>
        <taxon>Arthropoda</taxon>
        <taxon>Crustacea</taxon>
        <taxon>Branchiopoda</taxon>
        <taxon>Diplostraca</taxon>
        <taxon>Cladocera</taxon>
        <taxon>Anomopoda</taxon>
        <taxon>Daphniidae</taxon>
        <taxon>Daphnia</taxon>
    </lineage>
</organism>
<feature type="region of interest" description="Disordered" evidence="1">
    <location>
        <begin position="60"/>
        <end position="90"/>
    </location>
</feature>
<evidence type="ECO:0000313" key="3">
    <source>
        <dbReference type="Proteomes" id="UP001234178"/>
    </source>
</evidence>
<proteinExistence type="predicted"/>
<dbReference type="Proteomes" id="UP001234178">
    <property type="component" value="Unassembled WGS sequence"/>
</dbReference>
<evidence type="ECO:0000313" key="2">
    <source>
        <dbReference type="EMBL" id="KAK4022808.1"/>
    </source>
</evidence>
<reference evidence="2 3" key="1">
    <citation type="journal article" date="2023" name="Nucleic Acids Res.">
        <title>The hologenome of Daphnia magna reveals possible DNA methylation and microbiome-mediated evolution of the host genome.</title>
        <authorList>
            <person name="Chaturvedi A."/>
            <person name="Li X."/>
            <person name="Dhandapani V."/>
            <person name="Marshall H."/>
            <person name="Kissane S."/>
            <person name="Cuenca-Cambronero M."/>
            <person name="Asole G."/>
            <person name="Calvet F."/>
            <person name="Ruiz-Romero M."/>
            <person name="Marangio P."/>
            <person name="Guigo R."/>
            <person name="Rago D."/>
            <person name="Mirbahai L."/>
            <person name="Eastwood N."/>
            <person name="Colbourne J.K."/>
            <person name="Zhou J."/>
            <person name="Mallon E."/>
            <person name="Orsini L."/>
        </authorList>
    </citation>
    <scope>NUCLEOTIDE SEQUENCE [LARGE SCALE GENOMIC DNA]</scope>
    <source>
        <strain evidence="2">LRV0_1</strain>
    </source>
</reference>
<accession>A0ABR0ACK2</accession>
<protein>
    <submittedName>
        <fullName evidence="2">Uncharacterized protein</fullName>
    </submittedName>
</protein>
<feature type="compositionally biased region" description="Basic residues" evidence="1">
    <location>
        <begin position="77"/>
        <end position="90"/>
    </location>
</feature>
<gene>
    <name evidence="2" type="ORF">OUZ56_008255</name>
</gene>
<comment type="caution">
    <text evidence="2">The sequence shown here is derived from an EMBL/GenBank/DDBJ whole genome shotgun (WGS) entry which is preliminary data.</text>
</comment>
<keyword evidence="3" id="KW-1185">Reference proteome</keyword>
<name>A0ABR0ACK2_9CRUS</name>
<sequence>MQRGFCFMATENVEEERCFGSSSFLPKMVDRPSYSPANEMGVGEKMNLILYLIVRLSSASPRKTKSKPPHPTPEIKTKKRKALKNKKRDR</sequence>
<dbReference type="EMBL" id="JAOYFB010000037">
    <property type="protein sequence ID" value="KAK4022808.1"/>
    <property type="molecule type" value="Genomic_DNA"/>
</dbReference>
<evidence type="ECO:0000256" key="1">
    <source>
        <dbReference type="SAM" id="MobiDB-lite"/>
    </source>
</evidence>